<proteinExistence type="inferred from homology"/>
<feature type="domain" description="OBG-type G" evidence="7">
    <location>
        <begin position="154"/>
        <end position="313"/>
    </location>
</feature>
<dbReference type="Proteomes" id="UP000228503">
    <property type="component" value="Unassembled WGS sequence"/>
</dbReference>
<dbReference type="NCBIfam" id="NF008956">
    <property type="entry name" value="PRK12299.1"/>
    <property type="match status" value="1"/>
</dbReference>
<dbReference type="InterPro" id="IPR031167">
    <property type="entry name" value="G_OBG"/>
</dbReference>
<organism evidence="9 10">
    <name type="scientific">Candidatus Roizmanbacteria bacterium CG_4_10_14_0_2_um_filter_39_13</name>
    <dbReference type="NCBI Taxonomy" id="1974825"/>
    <lineage>
        <taxon>Bacteria</taxon>
        <taxon>Candidatus Roizmaniibacteriota</taxon>
    </lineage>
</organism>
<feature type="domain" description="Obg" evidence="8">
    <location>
        <begin position="1"/>
        <end position="153"/>
    </location>
</feature>
<evidence type="ECO:0000256" key="4">
    <source>
        <dbReference type="ARBA" id="ARBA00022801"/>
    </source>
</evidence>
<keyword evidence="4" id="KW-0378">Hydrolase</keyword>
<dbReference type="GO" id="GO:0000287">
    <property type="term" value="F:magnesium ion binding"/>
    <property type="evidence" value="ECO:0007669"/>
    <property type="project" value="InterPro"/>
</dbReference>
<gene>
    <name evidence="9" type="ORF">COY16_04795</name>
</gene>
<dbReference type="EMBL" id="PFOB01000061">
    <property type="protein sequence ID" value="PIZ62268.1"/>
    <property type="molecule type" value="Genomic_DNA"/>
</dbReference>
<evidence type="ECO:0000256" key="2">
    <source>
        <dbReference type="ARBA" id="ARBA00022490"/>
    </source>
</evidence>
<dbReference type="GO" id="GO:0042254">
    <property type="term" value="P:ribosome biogenesis"/>
    <property type="evidence" value="ECO:0007669"/>
    <property type="project" value="UniProtKB-UniRule"/>
</dbReference>
<comment type="similarity">
    <text evidence="1">Belongs to the TRAFAC class OBG-HflX-like GTPase superfamily. OBG GTPase family.</text>
</comment>
<dbReference type="PANTHER" id="PTHR11702:SF31">
    <property type="entry name" value="MITOCHONDRIAL RIBOSOME-ASSOCIATED GTPASE 2"/>
    <property type="match status" value="1"/>
</dbReference>
<dbReference type="CDD" id="cd01898">
    <property type="entry name" value="Obg"/>
    <property type="match status" value="1"/>
</dbReference>
<dbReference type="SUPFAM" id="SSF52540">
    <property type="entry name" value="P-loop containing nucleoside triphosphate hydrolases"/>
    <property type="match status" value="1"/>
</dbReference>
<name>A0A2M7TWS4_9BACT</name>
<dbReference type="Gene3D" id="3.40.50.300">
    <property type="entry name" value="P-loop containing nucleotide triphosphate hydrolases"/>
    <property type="match status" value="1"/>
</dbReference>
<accession>A0A2M7TWS4</accession>
<dbReference type="GO" id="GO:0005525">
    <property type="term" value="F:GTP binding"/>
    <property type="evidence" value="ECO:0007669"/>
    <property type="project" value="UniProtKB-KW"/>
</dbReference>
<evidence type="ECO:0000313" key="9">
    <source>
        <dbReference type="EMBL" id="PIZ62268.1"/>
    </source>
</evidence>
<sequence length="313" mass="33830">MFVDEVIITVQGGNGGSGAVAFFPMKKGPCGGQGGDGGNVFIKGNDQMADLHQYMGERILKPSDGEPGETFNRQGKDSEDLIIPVPVGTQVENTKTGAVIEVLDTSTLHIVAEGGKGGLGNASFSSSTNQVPREYESGIKTKKTKYRLVLKLIADYGLIGIPSAGKSTLLNELTNAQVKTAMYAFTTLEPNLGVCGKKVIADIPGLIEGASRGKGLGFKFLKHIEKVPFLLHCIACDSQDVVQEYETIMKELAAYNPELAEKEQVILLTKTDLVDEQKVKDLQKLLKKFGKEILPLSIYNPDQMEQLKNLIRG</sequence>
<evidence type="ECO:0000259" key="8">
    <source>
        <dbReference type="PROSITE" id="PS51883"/>
    </source>
</evidence>
<dbReference type="NCBIfam" id="TIGR02729">
    <property type="entry name" value="Obg_CgtA"/>
    <property type="match status" value="1"/>
</dbReference>
<keyword evidence="5" id="KW-0460">Magnesium</keyword>
<dbReference type="PROSITE" id="PS51710">
    <property type="entry name" value="G_OBG"/>
    <property type="match status" value="1"/>
</dbReference>
<dbReference type="PRINTS" id="PR00326">
    <property type="entry name" value="GTP1OBG"/>
</dbReference>
<evidence type="ECO:0000256" key="1">
    <source>
        <dbReference type="ARBA" id="ARBA00007699"/>
    </source>
</evidence>
<comment type="caution">
    <text evidence="9">The sequence shown here is derived from an EMBL/GenBank/DDBJ whole genome shotgun (WGS) entry which is preliminary data.</text>
</comment>
<dbReference type="InterPro" id="IPR006169">
    <property type="entry name" value="GTP1_OBG_dom"/>
</dbReference>
<keyword evidence="2" id="KW-0963">Cytoplasm</keyword>
<dbReference type="InterPro" id="IPR006074">
    <property type="entry name" value="GTP1-OBG_CS"/>
</dbReference>
<dbReference type="Pfam" id="PF01926">
    <property type="entry name" value="MMR_HSR1"/>
    <property type="match status" value="1"/>
</dbReference>
<evidence type="ECO:0000313" key="10">
    <source>
        <dbReference type="Proteomes" id="UP000228503"/>
    </source>
</evidence>
<dbReference type="PANTHER" id="PTHR11702">
    <property type="entry name" value="DEVELOPMENTALLY REGULATED GTP-BINDING PROTEIN-RELATED"/>
    <property type="match status" value="1"/>
</dbReference>
<dbReference type="SUPFAM" id="SSF82051">
    <property type="entry name" value="Obg GTP-binding protein N-terminal domain"/>
    <property type="match status" value="1"/>
</dbReference>
<keyword evidence="6" id="KW-0342">GTP-binding</keyword>
<evidence type="ECO:0000256" key="5">
    <source>
        <dbReference type="ARBA" id="ARBA00022842"/>
    </source>
</evidence>
<dbReference type="GO" id="GO:0003924">
    <property type="term" value="F:GTPase activity"/>
    <property type="evidence" value="ECO:0007669"/>
    <property type="project" value="InterPro"/>
</dbReference>
<evidence type="ECO:0000259" key="7">
    <source>
        <dbReference type="PROSITE" id="PS51710"/>
    </source>
</evidence>
<keyword evidence="3" id="KW-0547">Nucleotide-binding</keyword>
<dbReference type="InterPro" id="IPR045086">
    <property type="entry name" value="OBG_GTPase"/>
</dbReference>
<evidence type="ECO:0000256" key="3">
    <source>
        <dbReference type="ARBA" id="ARBA00022741"/>
    </source>
</evidence>
<dbReference type="FunFam" id="2.70.210.12:FF:000001">
    <property type="entry name" value="GTPase Obg"/>
    <property type="match status" value="1"/>
</dbReference>
<dbReference type="PROSITE" id="PS51883">
    <property type="entry name" value="OBG"/>
    <property type="match status" value="1"/>
</dbReference>
<dbReference type="PROSITE" id="PS00905">
    <property type="entry name" value="GTP1_OBG"/>
    <property type="match status" value="1"/>
</dbReference>
<dbReference type="InterPro" id="IPR006073">
    <property type="entry name" value="GTP-bd"/>
</dbReference>
<evidence type="ECO:0000256" key="6">
    <source>
        <dbReference type="ARBA" id="ARBA00023134"/>
    </source>
</evidence>
<dbReference type="Pfam" id="PF01018">
    <property type="entry name" value="GTP1_OBG"/>
    <property type="match status" value="1"/>
</dbReference>
<dbReference type="Gene3D" id="2.70.210.12">
    <property type="entry name" value="GTP1/OBG domain"/>
    <property type="match status" value="1"/>
</dbReference>
<dbReference type="PIRSF" id="PIRSF002401">
    <property type="entry name" value="GTP_bd_Obg/CgtA"/>
    <property type="match status" value="1"/>
</dbReference>
<protein>
    <submittedName>
        <fullName evidence="9">GTPase ObgE</fullName>
    </submittedName>
</protein>
<dbReference type="InterPro" id="IPR014100">
    <property type="entry name" value="GTP-bd_Obg/CgtA"/>
</dbReference>
<dbReference type="InterPro" id="IPR036726">
    <property type="entry name" value="GTP1_OBG_dom_sf"/>
</dbReference>
<reference evidence="10" key="1">
    <citation type="submission" date="2017-09" db="EMBL/GenBank/DDBJ databases">
        <title>Depth-based differentiation of microbial function through sediment-hosted aquifers and enrichment of novel symbionts in the deep terrestrial subsurface.</title>
        <authorList>
            <person name="Probst A.J."/>
            <person name="Ladd B."/>
            <person name="Jarett J.K."/>
            <person name="Geller-Mcgrath D.E."/>
            <person name="Sieber C.M.K."/>
            <person name="Emerson J.B."/>
            <person name="Anantharaman K."/>
            <person name="Thomas B.C."/>
            <person name="Malmstrom R."/>
            <person name="Stieglmeier M."/>
            <person name="Klingl A."/>
            <person name="Woyke T."/>
            <person name="Ryan C.M."/>
            <person name="Banfield J.F."/>
        </authorList>
    </citation>
    <scope>NUCLEOTIDE SEQUENCE [LARGE SCALE GENOMIC DNA]</scope>
</reference>
<dbReference type="InterPro" id="IPR027417">
    <property type="entry name" value="P-loop_NTPase"/>
</dbReference>
<dbReference type="AlphaFoldDB" id="A0A2M7TWS4"/>